<organism evidence="2 3">
    <name type="scientific">Sphaerotilus sulfidivorans</name>
    <dbReference type="NCBI Taxonomy" id="639200"/>
    <lineage>
        <taxon>Bacteria</taxon>
        <taxon>Pseudomonadati</taxon>
        <taxon>Pseudomonadota</taxon>
        <taxon>Betaproteobacteria</taxon>
        <taxon>Burkholderiales</taxon>
        <taxon>Sphaerotilaceae</taxon>
        <taxon>Sphaerotilus</taxon>
    </lineage>
</organism>
<comment type="caution">
    <text evidence="2">The sequence shown here is derived from an EMBL/GenBank/DDBJ whole genome shotgun (WGS) entry which is preliminary data.</text>
</comment>
<gene>
    <name evidence="2" type="ORF">ABIC99_003996</name>
</gene>
<reference evidence="2 3" key="1">
    <citation type="submission" date="2024-06" db="EMBL/GenBank/DDBJ databases">
        <title>Genomic Encyclopedia of Type Strains, Phase IV (KMG-IV): sequencing the most valuable type-strain genomes for metagenomic binning, comparative biology and taxonomic classification.</title>
        <authorList>
            <person name="Goeker M."/>
        </authorList>
    </citation>
    <scope>NUCLEOTIDE SEQUENCE [LARGE SCALE GENOMIC DNA]</scope>
    <source>
        <strain evidence="2 3">D-501</strain>
    </source>
</reference>
<feature type="transmembrane region" description="Helical" evidence="1">
    <location>
        <begin position="21"/>
        <end position="46"/>
    </location>
</feature>
<evidence type="ECO:0000313" key="2">
    <source>
        <dbReference type="EMBL" id="MET3606154.1"/>
    </source>
</evidence>
<evidence type="ECO:0000313" key="3">
    <source>
        <dbReference type="Proteomes" id="UP001549111"/>
    </source>
</evidence>
<keyword evidence="3" id="KW-1185">Reference proteome</keyword>
<name>A0ABV2IT73_9BURK</name>
<proteinExistence type="predicted"/>
<protein>
    <submittedName>
        <fullName evidence="2">Uncharacterized protein</fullName>
    </submittedName>
</protein>
<keyword evidence="1" id="KW-1133">Transmembrane helix</keyword>
<feature type="transmembrane region" description="Helical" evidence="1">
    <location>
        <begin position="74"/>
        <end position="97"/>
    </location>
</feature>
<sequence>MLYHTIASSRWLKRALGVGLVIAYPVQLLIGTTLGWLLCSFVIYLATPALTSVQPWSFGQLILWFDELGVEAKVGISSSLVTVLGFFIALQTTMHSWRRQTAASMRMSAADTIDRVVSEVNGLILQIEIFSEALAREVSRVRTHRVPLDAAPFLSSLSDDVIAFRAHRQRLLQLEQEILALPARYALLFMPLSDVPAALDAIAEQVEYVTKKIWVRTPPGGTEHPEHRRLLMESIDPVKFEELAGVCDSAHSAIAGLHGAARGVLLGPIIEMNPRAFLRTVRALLGKDED</sequence>
<keyword evidence="1" id="KW-0812">Transmembrane</keyword>
<dbReference type="EMBL" id="JBEPLS010000044">
    <property type="protein sequence ID" value="MET3606154.1"/>
    <property type="molecule type" value="Genomic_DNA"/>
</dbReference>
<keyword evidence="1" id="KW-0472">Membrane</keyword>
<evidence type="ECO:0000256" key="1">
    <source>
        <dbReference type="SAM" id="Phobius"/>
    </source>
</evidence>
<dbReference type="Proteomes" id="UP001549111">
    <property type="component" value="Unassembled WGS sequence"/>
</dbReference>
<accession>A0ABV2IT73</accession>